<evidence type="ECO:0000256" key="1">
    <source>
        <dbReference type="PROSITE-ProRule" id="PRU00221"/>
    </source>
</evidence>
<proteinExistence type="predicted"/>
<feature type="region of interest" description="Disordered" evidence="2">
    <location>
        <begin position="1"/>
        <end position="59"/>
    </location>
</feature>
<dbReference type="InterPro" id="IPR033762">
    <property type="entry name" value="MCM_OB"/>
</dbReference>
<dbReference type="Gene3D" id="2.40.50.140">
    <property type="entry name" value="Nucleic acid-binding proteins"/>
    <property type="match status" value="1"/>
</dbReference>
<dbReference type="Pfam" id="PF17207">
    <property type="entry name" value="MCM_OB"/>
    <property type="match status" value="1"/>
</dbReference>
<name>A0ABR2LPL7_9ASPA</name>
<evidence type="ECO:0000313" key="4">
    <source>
        <dbReference type="EMBL" id="KAK8946288.1"/>
    </source>
</evidence>
<organism evidence="4 5">
    <name type="scientific">Platanthera guangdongensis</name>
    <dbReference type="NCBI Taxonomy" id="2320717"/>
    <lineage>
        <taxon>Eukaryota</taxon>
        <taxon>Viridiplantae</taxon>
        <taxon>Streptophyta</taxon>
        <taxon>Embryophyta</taxon>
        <taxon>Tracheophyta</taxon>
        <taxon>Spermatophyta</taxon>
        <taxon>Magnoliopsida</taxon>
        <taxon>Liliopsida</taxon>
        <taxon>Asparagales</taxon>
        <taxon>Orchidaceae</taxon>
        <taxon>Orchidoideae</taxon>
        <taxon>Orchideae</taxon>
        <taxon>Orchidinae</taxon>
        <taxon>Platanthera</taxon>
    </lineage>
</organism>
<dbReference type="PANTHER" id="PTHR44083:SF45">
    <property type="entry name" value="TOPLESS-RELATED PROTEIN 1"/>
    <property type="match status" value="1"/>
</dbReference>
<reference evidence="4 5" key="1">
    <citation type="journal article" date="2022" name="Nat. Plants">
        <title>Genomes of leafy and leafless Platanthera orchids illuminate the evolution of mycoheterotrophy.</title>
        <authorList>
            <person name="Li M.H."/>
            <person name="Liu K.W."/>
            <person name="Li Z."/>
            <person name="Lu H.C."/>
            <person name="Ye Q.L."/>
            <person name="Zhang D."/>
            <person name="Wang J.Y."/>
            <person name="Li Y.F."/>
            <person name="Zhong Z.M."/>
            <person name="Liu X."/>
            <person name="Yu X."/>
            <person name="Liu D.K."/>
            <person name="Tu X.D."/>
            <person name="Liu B."/>
            <person name="Hao Y."/>
            <person name="Liao X.Y."/>
            <person name="Jiang Y.T."/>
            <person name="Sun W.H."/>
            <person name="Chen J."/>
            <person name="Chen Y.Q."/>
            <person name="Ai Y."/>
            <person name="Zhai J.W."/>
            <person name="Wu S.S."/>
            <person name="Zhou Z."/>
            <person name="Hsiao Y.Y."/>
            <person name="Wu W.L."/>
            <person name="Chen Y.Y."/>
            <person name="Lin Y.F."/>
            <person name="Hsu J.L."/>
            <person name="Li C.Y."/>
            <person name="Wang Z.W."/>
            <person name="Zhao X."/>
            <person name="Zhong W.Y."/>
            <person name="Ma X.K."/>
            <person name="Ma L."/>
            <person name="Huang J."/>
            <person name="Chen G.Z."/>
            <person name="Huang M.Z."/>
            <person name="Huang L."/>
            <person name="Peng D.H."/>
            <person name="Luo Y.B."/>
            <person name="Zou S.Q."/>
            <person name="Chen S.P."/>
            <person name="Lan S."/>
            <person name="Tsai W.C."/>
            <person name="Van de Peer Y."/>
            <person name="Liu Z.J."/>
        </authorList>
    </citation>
    <scope>NUCLEOTIDE SEQUENCE [LARGE SCALE GENOMIC DNA]</scope>
    <source>
        <strain evidence="4">Lor288</strain>
    </source>
</reference>
<dbReference type="Proteomes" id="UP001412067">
    <property type="component" value="Unassembled WGS sequence"/>
</dbReference>
<dbReference type="SUPFAM" id="SSF50249">
    <property type="entry name" value="Nucleic acid-binding proteins"/>
    <property type="match status" value="1"/>
</dbReference>
<dbReference type="InterPro" id="IPR012340">
    <property type="entry name" value="NA-bd_OB-fold"/>
</dbReference>
<evidence type="ECO:0000259" key="3">
    <source>
        <dbReference type="Pfam" id="PF17207"/>
    </source>
</evidence>
<sequence length="292" mass="32174">MGSEPSSTRGEEERSTPSMPFTQRTAQQTSLTSTLISISSLPSPETFSTSDERGAQNPAEFVPVGPLRRVHPCLQQSAIVKLQETPNEIPDGGTPHTVSILMHEKLIDTGKPGDRVEWNESEGSVKRTYSGFRKRSNGVVQFDTTKNRFLAAGDDFMVKFWDMDNTNLLTTTEEDGGLSVISLMEFFFPFSSNFTMSFLKKSIGFLTILQASPCIRFNKLGSLLAVSTSDNCIKILANAEGYQLLRSFESRLYSAARSASEAKPMIYGRGPMPAGMRMVPMVLPDGRLGYVL</sequence>
<feature type="repeat" description="WD" evidence="1">
    <location>
        <begin position="140"/>
        <end position="171"/>
    </location>
</feature>
<keyword evidence="1" id="KW-0853">WD repeat</keyword>
<dbReference type="InterPro" id="IPR015943">
    <property type="entry name" value="WD40/YVTN_repeat-like_dom_sf"/>
</dbReference>
<protein>
    <submittedName>
        <fullName evidence="4">Topless-related protein 1</fullName>
    </submittedName>
</protein>
<feature type="compositionally biased region" description="Polar residues" evidence="2">
    <location>
        <begin position="16"/>
        <end position="28"/>
    </location>
</feature>
<dbReference type="Gene3D" id="2.130.10.10">
    <property type="entry name" value="YVTN repeat-like/Quinoprotein amine dehydrogenase"/>
    <property type="match status" value="1"/>
</dbReference>
<dbReference type="InterPro" id="IPR027728">
    <property type="entry name" value="Topless_fam"/>
</dbReference>
<feature type="domain" description="MCM OB" evidence="3">
    <location>
        <begin position="79"/>
        <end position="117"/>
    </location>
</feature>
<evidence type="ECO:0000313" key="5">
    <source>
        <dbReference type="Proteomes" id="UP001412067"/>
    </source>
</evidence>
<dbReference type="InterPro" id="IPR036322">
    <property type="entry name" value="WD40_repeat_dom_sf"/>
</dbReference>
<feature type="compositionally biased region" description="Low complexity" evidence="2">
    <location>
        <begin position="29"/>
        <end position="44"/>
    </location>
</feature>
<comment type="caution">
    <text evidence="4">The sequence shown here is derived from an EMBL/GenBank/DDBJ whole genome shotgun (WGS) entry which is preliminary data.</text>
</comment>
<evidence type="ECO:0000256" key="2">
    <source>
        <dbReference type="SAM" id="MobiDB-lite"/>
    </source>
</evidence>
<dbReference type="PROSITE" id="PS50082">
    <property type="entry name" value="WD_REPEATS_2"/>
    <property type="match status" value="1"/>
</dbReference>
<dbReference type="EMBL" id="JBBWWR010000017">
    <property type="protein sequence ID" value="KAK8946288.1"/>
    <property type="molecule type" value="Genomic_DNA"/>
</dbReference>
<dbReference type="InterPro" id="IPR001680">
    <property type="entry name" value="WD40_rpt"/>
</dbReference>
<accession>A0ABR2LPL7</accession>
<keyword evidence="5" id="KW-1185">Reference proteome</keyword>
<dbReference type="SUPFAM" id="SSF50978">
    <property type="entry name" value="WD40 repeat-like"/>
    <property type="match status" value="1"/>
</dbReference>
<gene>
    <name evidence="4" type="primary">TPR1</name>
    <name evidence="4" type="ORF">KSP40_PGU002149</name>
</gene>
<dbReference type="PANTHER" id="PTHR44083">
    <property type="entry name" value="TOPLESS-RELATED PROTEIN 1-RELATED"/>
    <property type="match status" value="1"/>
</dbReference>